<sequence length="414" mass="46635">MTSTYSTNPQLARLRNKWTASVYAFFHPEPEIEWRGVKGTNERKKYLKFRCIAPHCCSAGRHGPYVFRALEGSDSTSTKNLRHHAEGCYGKEVLAAADRVGSLEKRREIIAGKNNDLRDGSLIMAFEKQGPGRPTYSTRPPTKAESKAYHVRWAAESKRPFEIVNDPGYQQNMKEGRPHHYIPSSSMLRRDLKKVFASSRQHVSQLLRAHPGRLHFGTDYGSGVTWLLDIVEMARSHSGINLAEMFTSILTEYGIEGKMLACVCDNATSNDVMVESFHQFISSVPRGQPNRKKLEGNGRSQKRTATQGEKQPSKRAKNSFGMALQVDEGSGGSDDEFEDFDDDGDETATLWQLAGEIETEEEHTRGAENENGIQEDNSFQGWTDERETLSRDELKKVEAGVMPARRMLTKVTFH</sequence>
<comment type="caution">
    <text evidence="7">The sequence shown here is derived from an EMBL/GenBank/DDBJ whole genome shotgun (WGS) entry which is preliminary data.</text>
</comment>
<dbReference type="PANTHER" id="PTHR46481">
    <property type="entry name" value="ZINC FINGER BED DOMAIN-CONTAINING PROTEIN 4"/>
    <property type="match status" value="1"/>
</dbReference>
<dbReference type="AlphaFoldDB" id="A0A8H7C666"/>
<accession>A0A8H7C666</accession>
<organism evidence="7 8">
    <name type="scientific">Agaricus bisporus var. burnettii</name>
    <dbReference type="NCBI Taxonomy" id="192524"/>
    <lineage>
        <taxon>Eukaryota</taxon>
        <taxon>Fungi</taxon>
        <taxon>Dikarya</taxon>
        <taxon>Basidiomycota</taxon>
        <taxon>Agaricomycotina</taxon>
        <taxon>Agaricomycetes</taxon>
        <taxon>Agaricomycetidae</taxon>
        <taxon>Agaricales</taxon>
        <taxon>Agaricineae</taxon>
        <taxon>Agaricaceae</taxon>
        <taxon>Agaricus</taxon>
    </lineage>
</organism>
<feature type="region of interest" description="Disordered" evidence="6">
    <location>
        <begin position="359"/>
        <end position="390"/>
    </location>
</feature>
<protein>
    <recommendedName>
        <fullName evidence="9">DUF659 domain-containing protein</fullName>
    </recommendedName>
</protein>
<evidence type="ECO:0000256" key="6">
    <source>
        <dbReference type="SAM" id="MobiDB-lite"/>
    </source>
</evidence>
<dbReference type="PANTHER" id="PTHR46481:SF10">
    <property type="entry name" value="ZINC FINGER BED DOMAIN-CONTAINING PROTEIN 39"/>
    <property type="match status" value="1"/>
</dbReference>
<reference evidence="7 8" key="1">
    <citation type="journal article" name="Sci. Rep.">
        <title>Telomere-to-telomere assembled and centromere annotated genomes of the two main subspecies of the button mushroom Agaricus bisporus reveal especially polymorphic chromosome ends.</title>
        <authorList>
            <person name="Sonnenberg A.S.M."/>
            <person name="Sedaghat-Telgerd N."/>
            <person name="Lavrijssen B."/>
            <person name="Ohm R.A."/>
            <person name="Hendrickx P.M."/>
            <person name="Scholtmeijer K."/>
            <person name="Baars J.J.P."/>
            <person name="van Peer A."/>
        </authorList>
    </citation>
    <scope>NUCLEOTIDE SEQUENCE [LARGE SCALE GENOMIC DNA]</scope>
    <source>
        <strain evidence="7 8">H119_p4</strain>
    </source>
</reference>
<keyword evidence="4" id="KW-0862">Zinc</keyword>
<feature type="region of interest" description="Disordered" evidence="6">
    <location>
        <begin position="284"/>
        <end position="343"/>
    </location>
</feature>
<dbReference type="Proteomes" id="UP000629468">
    <property type="component" value="Unassembled WGS sequence"/>
</dbReference>
<evidence type="ECO:0008006" key="9">
    <source>
        <dbReference type="Google" id="ProtNLM"/>
    </source>
</evidence>
<gene>
    <name evidence="7" type="ORF">Agabi119p4_9289</name>
</gene>
<dbReference type="SUPFAM" id="SSF140996">
    <property type="entry name" value="Hermes dimerisation domain"/>
    <property type="match status" value="1"/>
</dbReference>
<dbReference type="GO" id="GO:0008270">
    <property type="term" value="F:zinc ion binding"/>
    <property type="evidence" value="ECO:0007669"/>
    <property type="project" value="UniProtKB-KW"/>
</dbReference>
<keyword evidence="2" id="KW-0479">Metal-binding</keyword>
<dbReference type="InterPro" id="IPR052035">
    <property type="entry name" value="ZnF_BED_domain_contain"/>
</dbReference>
<evidence type="ECO:0000313" key="8">
    <source>
        <dbReference type="Proteomes" id="UP000629468"/>
    </source>
</evidence>
<comment type="subcellular location">
    <subcellularLocation>
        <location evidence="1">Nucleus</location>
    </subcellularLocation>
</comment>
<feature type="compositionally biased region" description="Polar residues" evidence="6">
    <location>
        <begin position="371"/>
        <end position="381"/>
    </location>
</feature>
<keyword evidence="5" id="KW-0539">Nucleus</keyword>
<evidence type="ECO:0000256" key="1">
    <source>
        <dbReference type="ARBA" id="ARBA00004123"/>
    </source>
</evidence>
<dbReference type="EMBL" id="JABXXO010000012">
    <property type="protein sequence ID" value="KAF7762696.1"/>
    <property type="molecule type" value="Genomic_DNA"/>
</dbReference>
<evidence type="ECO:0000256" key="5">
    <source>
        <dbReference type="ARBA" id="ARBA00023242"/>
    </source>
</evidence>
<evidence type="ECO:0000256" key="3">
    <source>
        <dbReference type="ARBA" id="ARBA00022771"/>
    </source>
</evidence>
<feature type="compositionally biased region" description="Acidic residues" evidence="6">
    <location>
        <begin position="333"/>
        <end position="343"/>
    </location>
</feature>
<keyword evidence="3" id="KW-0863">Zinc-finger</keyword>
<evidence type="ECO:0000256" key="2">
    <source>
        <dbReference type="ARBA" id="ARBA00022723"/>
    </source>
</evidence>
<name>A0A8H7C666_AGABI</name>
<evidence type="ECO:0000313" key="7">
    <source>
        <dbReference type="EMBL" id="KAF7762696.1"/>
    </source>
</evidence>
<proteinExistence type="predicted"/>
<dbReference type="GO" id="GO:0005634">
    <property type="term" value="C:nucleus"/>
    <property type="evidence" value="ECO:0007669"/>
    <property type="project" value="UniProtKB-SubCell"/>
</dbReference>
<evidence type="ECO:0000256" key="4">
    <source>
        <dbReference type="ARBA" id="ARBA00022833"/>
    </source>
</evidence>